<evidence type="ECO:0000313" key="1">
    <source>
        <dbReference type="EMBL" id="WYW14194.1"/>
    </source>
</evidence>
<proteinExistence type="predicted"/>
<dbReference type="EMBL" id="CP150484">
    <property type="protein sequence ID" value="WYW14194.1"/>
    <property type="molecule type" value="Genomic_DNA"/>
</dbReference>
<reference evidence="1" key="1">
    <citation type="submission" date="2023-10" db="EMBL/GenBank/DDBJ databases">
        <title>Whole genome sequencing of actinobacterial strain Amycolatopsis sp. (BCA-696) identifies the underlying plant growth-promoting genes.</title>
        <authorList>
            <person name="Gandham P."/>
            <person name="Vadla N."/>
            <person name="Saji A."/>
            <person name="Srinivas V."/>
            <person name="Ruperao P."/>
            <person name="Selvanayagam S."/>
            <person name="Saxena R.K."/>
            <person name="Rathore A."/>
            <person name="Gopalakrishnan S."/>
            <person name="Thakur V."/>
        </authorList>
    </citation>
    <scope>NUCLEOTIDE SEQUENCE</scope>
    <source>
        <strain evidence="1">BCA-696</strain>
    </source>
</reference>
<dbReference type="Proteomes" id="UP001456344">
    <property type="component" value="Chromosome"/>
</dbReference>
<sequence length="252" mass="26664">MSEVSGAVHTDIAAYVLGVLGEEDHARFEAHLLECPECQVELVEMYHLPDILDMVKKSWPDPPVKGPGPRVLRMLLADAAKAGRRRKVIRLATAAAVLVLVVGGPLAVLSLTDREPVVTQAAPTVVTSVVPPPPSSSRERETGPDGGAAPFGWSEAGNAVAAEVTVQEKEWGSAVELELRGLVGPMTCQLVAYSRGGEAYAVNNWSVPAKGYGVPGSPAPLVIGGSTALRKADIERFEVHKRDGTVLAIVRR</sequence>
<gene>
    <name evidence="1" type="ORF">LCL61_01370</name>
</gene>
<accession>A0ACD5B4B3</accession>
<protein>
    <submittedName>
        <fullName evidence="1">Zf-HC2 domain-containing protein</fullName>
    </submittedName>
</protein>
<keyword evidence="2" id="KW-1185">Reference proteome</keyword>
<evidence type="ECO:0000313" key="2">
    <source>
        <dbReference type="Proteomes" id="UP001456344"/>
    </source>
</evidence>
<name>A0ACD5B4B3_9PSEU</name>
<organism evidence="1 2">
    <name type="scientific">Amycolatopsis coloradensis</name>
    <dbReference type="NCBI Taxonomy" id="76021"/>
    <lineage>
        <taxon>Bacteria</taxon>
        <taxon>Bacillati</taxon>
        <taxon>Actinomycetota</taxon>
        <taxon>Actinomycetes</taxon>
        <taxon>Pseudonocardiales</taxon>
        <taxon>Pseudonocardiaceae</taxon>
        <taxon>Amycolatopsis</taxon>
    </lineage>
</organism>